<keyword evidence="2" id="KW-0238">DNA-binding</keyword>
<keyword evidence="9" id="KW-1185">Reference proteome</keyword>
<feature type="domain" description="SIS" evidence="5">
    <location>
        <begin position="112"/>
        <end position="252"/>
    </location>
</feature>
<keyword evidence="3" id="KW-0804">Transcription</keyword>
<dbReference type="InterPro" id="IPR047640">
    <property type="entry name" value="RpiR-like"/>
</dbReference>
<dbReference type="PROSITE" id="PS51464">
    <property type="entry name" value="SIS"/>
    <property type="match status" value="1"/>
</dbReference>
<dbReference type="RefSeq" id="WP_066674121.1">
    <property type="nucleotide sequence ID" value="NZ_CABMIZ010000004.1"/>
</dbReference>
<evidence type="ECO:0000256" key="2">
    <source>
        <dbReference type="ARBA" id="ARBA00023125"/>
    </source>
</evidence>
<feature type="domain" description="HTH rpiR-type" evidence="4">
    <location>
        <begin position="1"/>
        <end position="77"/>
    </location>
</feature>
<sequence>MKYISIIESCYPSLSKSEKKVADYILAEKGNIIYETLLEISKKINVGEATILRFVKKIGFNGFQDLKLQIAKDDKPENKSYHENYMDSIANNMTSTILNTKKVLDIQQLNLSIKLIEESDRLFFYGVGASGLAAYEAQSRFVRMGKIGTSITDSHFQLMYSSLCNGNDVIIALSLSGYTKDMIDSLTVAKKQNAKIIAITNYALSPIAQIADCLLLTAGKENLLDGGSLISKISQLYVIDLLCTGYALLNKDDVLDIKEKTAELLIGKLAT</sequence>
<dbReference type="Gene3D" id="1.10.10.10">
    <property type="entry name" value="Winged helix-like DNA-binding domain superfamily/Winged helix DNA-binding domain"/>
    <property type="match status" value="1"/>
</dbReference>
<dbReference type="InterPro" id="IPR009057">
    <property type="entry name" value="Homeodomain-like_sf"/>
</dbReference>
<dbReference type="PANTHER" id="PTHR30514">
    <property type="entry name" value="GLUCOKINASE"/>
    <property type="match status" value="1"/>
</dbReference>
<dbReference type="Proteomes" id="UP001055437">
    <property type="component" value="Chromosome"/>
</dbReference>
<evidence type="ECO:0000259" key="5">
    <source>
        <dbReference type="PROSITE" id="PS51464"/>
    </source>
</evidence>
<evidence type="ECO:0000313" key="7">
    <source>
        <dbReference type="EMBL" id="USS01432.1"/>
    </source>
</evidence>
<proteinExistence type="predicted"/>
<dbReference type="Proteomes" id="UP000280586">
    <property type="component" value="Chromosome"/>
</dbReference>
<dbReference type="CDD" id="cd05013">
    <property type="entry name" value="SIS_RpiR"/>
    <property type="match status" value="1"/>
</dbReference>
<dbReference type="PROSITE" id="PS51071">
    <property type="entry name" value="HTH_RPIR"/>
    <property type="match status" value="1"/>
</dbReference>
<dbReference type="Pfam" id="PF01380">
    <property type="entry name" value="SIS"/>
    <property type="match status" value="1"/>
</dbReference>
<name>A0A9N7JLM9_CLOSE</name>
<gene>
    <name evidence="6" type="ORF">CP523_10720</name>
    <name evidence="7" type="ORF">NH397_03065</name>
</gene>
<evidence type="ECO:0000313" key="6">
    <source>
        <dbReference type="EMBL" id="AYE34838.1"/>
    </source>
</evidence>
<dbReference type="AlphaFoldDB" id="A0A9N7JLM9"/>
<dbReference type="GO" id="GO:0003677">
    <property type="term" value="F:DNA binding"/>
    <property type="evidence" value="ECO:0007669"/>
    <property type="project" value="UniProtKB-KW"/>
</dbReference>
<dbReference type="EMBL" id="CP023671">
    <property type="protein sequence ID" value="AYE34838.1"/>
    <property type="molecule type" value="Genomic_DNA"/>
</dbReference>
<dbReference type="Gene3D" id="3.40.50.10490">
    <property type="entry name" value="Glucose-6-phosphate isomerase like protein, domain 1"/>
    <property type="match status" value="1"/>
</dbReference>
<evidence type="ECO:0000313" key="8">
    <source>
        <dbReference type="Proteomes" id="UP000280586"/>
    </source>
</evidence>
<evidence type="ECO:0000256" key="1">
    <source>
        <dbReference type="ARBA" id="ARBA00023015"/>
    </source>
</evidence>
<dbReference type="GeneID" id="303561155"/>
<accession>A0A9N7JLM9</accession>
<evidence type="ECO:0000256" key="3">
    <source>
        <dbReference type="ARBA" id="ARBA00023163"/>
    </source>
</evidence>
<protein>
    <submittedName>
        <fullName evidence="6">MurR/RpiR family transcriptional regulator</fullName>
    </submittedName>
</protein>
<evidence type="ECO:0000313" key="9">
    <source>
        <dbReference type="Proteomes" id="UP001055437"/>
    </source>
</evidence>
<dbReference type="InterPro" id="IPR046348">
    <property type="entry name" value="SIS_dom_sf"/>
</dbReference>
<dbReference type="EMBL" id="CP099799">
    <property type="protein sequence ID" value="USS01432.1"/>
    <property type="molecule type" value="Genomic_DNA"/>
</dbReference>
<dbReference type="InterPro" id="IPR000281">
    <property type="entry name" value="HTH_RpiR"/>
</dbReference>
<organism evidence="6 8">
    <name type="scientific">Clostridium septicum</name>
    <dbReference type="NCBI Taxonomy" id="1504"/>
    <lineage>
        <taxon>Bacteria</taxon>
        <taxon>Bacillati</taxon>
        <taxon>Bacillota</taxon>
        <taxon>Clostridia</taxon>
        <taxon>Eubacteriales</taxon>
        <taxon>Clostridiaceae</taxon>
        <taxon>Clostridium</taxon>
    </lineage>
</organism>
<dbReference type="OrthoDB" id="3684496at2"/>
<dbReference type="SUPFAM" id="SSF46689">
    <property type="entry name" value="Homeodomain-like"/>
    <property type="match status" value="1"/>
</dbReference>
<dbReference type="Pfam" id="PF01418">
    <property type="entry name" value="HTH_6"/>
    <property type="match status" value="1"/>
</dbReference>
<reference evidence="7" key="2">
    <citation type="submission" date="2022-06" db="EMBL/GenBank/DDBJ databases">
        <authorList>
            <person name="Holder M.E."/>
            <person name="Ajami N.J."/>
            <person name="Petrosino J.F."/>
        </authorList>
    </citation>
    <scope>NUCLEOTIDE SEQUENCE</scope>
    <source>
        <strain evidence="7">RMA 8861</strain>
    </source>
</reference>
<evidence type="ECO:0000259" key="4">
    <source>
        <dbReference type="PROSITE" id="PS51071"/>
    </source>
</evidence>
<dbReference type="PANTHER" id="PTHR30514:SF1">
    <property type="entry name" value="HTH-TYPE TRANSCRIPTIONAL REGULATOR HEXR-RELATED"/>
    <property type="match status" value="1"/>
</dbReference>
<dbReference type="KEGG" id="csep:CP523_10720"/>
<dbReference type="InterPro" id="IPR035472">
    <property type="entry name" value="RpiR-like_SIS"/>
</dbReference>
<keyword evidence="1" id="KW-0805">Transcription regulation</keyword>
<dbReference type="GO" id="GO:0003700">
    <property type="term" value="F:DNA-binding transcription factor activity"/>
    <property type="evidence" value="ECO:0007669"/>
    <property type="project" value="InterPro"/>
</dbReference>
<dbReference type="GO" id="GO:1901135">
    <property type="term" value="P:carbohydrate derivative metabolic process"/>
    <property type="evidence" value="ECO:0007669"/>
    <property type="project" value="InterPro"/>
</dbReference>
<reference evidence="6 8" key="1">
    <citation type="submission" date="2017-09" db="EMBL/GenBank/DDBJ databases">
        <authorList>
            <person name="Thomas P."/>
            <person name="Seyboldt C."/>
        </authorList>
    </citation>
    <scope>NUCLEOTIDE SEQUENCE [LARGE SCALE GENOMIC DNA]</scope>
    <source>
        <strain evidence="6 8">DSM 7534</strain>
    </source>
</reference>
<dbReference type="InterPro" id="IPR036388">
    <property type="entry name" value="WH-like_DNA-bd_sf"/>
</dbReference>
<dbReference type="InterPro" id="IPR001347">
    <property type="entry name" value="SIS_dom"/>
</dbReference>
<dbReference type="GO" id="GO:0097367">
    <property type="term" value="F:carbohydrate derivative binding"/>
    <property type="evidence" value="ECO:0007669"/>
    <property type="project" value="InterPro"/>
</dbReference>
<dbReference type="SUPFAM" id="SSF53697">
    <property type="entry name" value="SIS domain"/>
    <property type="match status" value="1"/>
</dbReference>